<keyword evidence="3 6" id="KW-0731">Sigma factor</keyword>
<evidence type="ECO:0000313" key="9">
    <source>
        <dbReference type="EMBL" id="SDR80040.1"/>
    </source>
</evidence>
<dbReference type="InterPro" id="IPR039425">
    <property type="entry name" value="RNA_pol_sigma-70-like"/>
</dbReference>
<evidence type="ECO:0000256" key="2">
    <source>
        <dbReference type="ARBA" id="ARBA00023015"/>
    </source>
</evidence>
<evidence type="ECO:0000313" key="10">
    <source>
        <dbReference type="Proteomes" id="UP000185663"/>
    </source>
</evidence>
<dbReference type="AlphaFoldDB" id="A0A1H1M071"/>
<feature type="domain" description="RNA polymerase sigma-70 region 2" evidence="7">
    <location>
        <begin position="35"/>
        <end position="102"/>
    </location>
</feature>
<dbReference type="PANTHER" id="PTHR43133:SF62">
    <property type="entry name" value="RNA POLYMERASE SIGMA FACTOR SIGZ"/>
    <property type="match status" value="1"/>
</dbReference>
<dbReference type="SUPFAM" id="SSF88659">
    <property type="entry name" value="Sigma3 and sigma4 domains of RNA polymerase sigma factors"/>
    <property type="match status" value="1"/>
</dbReference>
<dbReference type="eggNOG" id="COG1595">
    <property type="taxonomic scope" value="Bacteria"/>
</dbReference>
<dbReference type="InterPro" id="IPR007627">
    <property type="entry name" value="RNA_pol_sigma70_r2"/>
</dbReference>
<dbReference type="InterPro" id="IPR014284">
    <property type="entry name" value="RNA_pol_sigma-70_dom"/>
</dbReference>
<dbReference type="NCBIfam" id="TIGR02937">
    <property type="entry name" value="sigma70-ECF"/>
    <property type="match status" value="1"/>
</dbReference>
<dbReference type="Gene3D" id="1.10.1740.10">
    <property type="match status" value="1"/>
</dbReference>
<evidence type="ECO:0000256" key="4">
    <source>
        <dbReference type="ARBA" id="ARBA00023125"/>
    </source>
</evidence>
<dbReference type="InterPro" id="IPR013324">
    <property type="entry name" value="RNA_pol_sigma_r3/r4-like"/>
</dbReference>
<organism evidence="9 10">
    <name type="scientific">Paraoerskovia marina</name>
    <dbReference type="NCBI Taxonomy" id="545619"/>
    <lineage>
        <taxon>Bacteria</taxon>
        <taxon>Bacillati</taxon>
        <taxon>Actinomycetota</taxon>
        <taxon>Actinomycetes</taxon>
        <taxon>Micrococcales</taxon>
        <taxon>Cellulomonadaceae</taxon>
        <taxon>Paraoerskovia</taxon>
    </lineage>
</organism>
<dbReference type="Gene3D" id="1.10.10.10">
    <property type="entry name" value="Winged helix-like DNA-binding domain superfamily/Winged helix DNA-binding domain"/>
    <property type="match status" value="1"/>
</dbReference>
<dbReference type="SUPFAM" id="SSF88946">
    <property type="entry name" value="Sigma2 domain of RNA polymerase sigma factors"/>
    <property type="match status" value="1"/>
</dbReference>
<keyword evidence="5 6" id="KW-0804">Transcription</keyword>
<keyword evidence="2 6" id="KW-0805">Transcription regulation</keyword>
<dbReference type="EMBL" id="LT629776">
    <property type="protein sequence ID" value="SDR80040.1"/>
    <property type="molecule type" value="Genomic_DNA"/>
</dbReference>
<name>A0A1H1M071_9CELL</name>
<evidence type="ECO:0000259" key="7">
    <source>
        <dbReference type="Pfam" id="PF04542"/>
    </source>
</evidence>
<accession>A0A1H1M071</accession>
<dbReference type="InterPro" id="IPR007630">
    <property type="entry name" value="RNA_pol_sigma70_r4"/>
</dbReference>
<dbReference type="Pfam" id="PF04542">
    <property type="entry name" value="Sigma70_r2"/>
    <property type="match status" value="1"/>
</dbReference>
<evidence type="ECO:0000256" key="1">
    <source>
        <dbReference type="ARBA" id="ARBA00010641"/>
    </source>
</evidence>
<dbReference type="InterPro" id="IPR013325">
    <property type="entry name" value="RNA_pol_sigma_r2"/>
</dbReference>
<comment type="similarity">
    <text evidence="1 6">Belongs to the sigma-70 factor family. ECF subfamily.</text>
</comment>
<keyword evidence="4 6" id="KW-0238">DNA-binding</keyword>
<dbReference type="Pfam" id="PF04545">
    <property type="entry name" value="Sigma70_r4"/>
    <property type="match status" value="1"/>
</dbReference>
<evidence type="ECO:0000256" key="5">
    <source>
        <dbReference type="ARBA" id="ARBA00023163"/>
    </source>
</evidence>
<evidence type="ECO:0000256" key="3">
    <source>
        <dbReference type="ARBA" id="ARBA00023082"/>
    </source>
</evidence>
<dbReference type="RefSeq" id="WP_029251841.1">
    <property type="nucleotide sequence ID" value="NZ_LT629776.1"/>
</dbReference>
<dbReference type="InterPro" id="IPR036388">
    <property type="entry name" value="WH-like_DNA-bd_sf"/>
</dbReference>
<sequence length="195" mass="21155">MTAADDGAAVATADADARIARAFASGSETGLADAYRRWSALVHTVALRSLGDRTDAEDVTQQVFVAAWRSRDRYDVDRAKLSTWLLGIARHKIADVHAARSRVIKQEHAAEATAPNPVGESDPVGGPAVDRILVADELENLGDPGRTILRLAFYRDLTHTQIAEELSLPLGTVKSHVRRSLARLRTRLEVDGAAR</sequence>
<dbReference type="CDD" id="cd06171">
    <property type="entry name" value="Sigma70_r4"/>
    <property type="match status" value="1"/>
</dbReference>
<evidence type="ECO:0000256" key="6">
    <source>
        <dbReference type="RuleBase" id="RU000716"/>
    </source>
</evidence>
<keyword evidence="10" id="KW-1185">Reference proteome</keyword>
<dbReference type="PROSITE" id="PS01063">
    <property type="entry name" value="SIGMA70_ECF"/>
    <property type="match status" value="1"/>
</dbReference>
<dbReference type="PANTHER" id="PTHR43133">
    <property type="entry name" value="RNA POLYMERASE ECF-TYPE SIGMA FACTO"/>
    <property type="match status" value="1"/>
</dbReference>
<protein>
    <recommendedName>
        <fullName evidence="6">RNA polymerase sigma factor</fullName>
    </recommendedName>
</protein>
<dbReference type="Proteomes" id="UP000185663">
    <property type="component" value="Chromosome I"/>
</dbReference>
<dbReference type="GO" id="GO:0016987">
    <property type="term" value="F:sigma factor activity"/>
    <property type="evidence" value="ECO:0007669"/>
    <property type="project" value="UniProtKB-KW"/>
</dbReference>
<dbReference type="STRING" id="545619.SAMN04489860_0090"/>
<dbReference type="GO" id="GO:0006352">
    <property type="term" value="P:DNA-templated transcription initiation"/>
    <property type="evidence" value="ECO:0007669"/>
    <property type="project" value="InterPro"/>
</dbReference>
<dbReference type="InterPro" id="IPR000838">
    <property type="entry name" value="RNA_pol_sigma70_ECF_CS"/>
</dbReference>
<evidence type="ECO:0000259" key="8">
    <source>
        <dbReference type="Pfam" id="PF04545"/>
    </source>
</evidence>
<feature type="domain" description="RNA polymerase sigma-70 region 4" evidence="8">
    <location>
        <begin position="141"/>
        <end position="185"/>
    </location>
</feature>
<dbReference type="GO" id="GO:0003677">
    <property type="term" value="F:DNA binding"/>
    <property type="evidence" value="ECO:0007669"/>
    <property type="project" value="UniProtKB-KW"/>
</dbReference>
<gene>
    <name evidence="9" type="ORF">SAMN04489860_0090</name>
</gene>
<proteinExistence type="inferred from homology"/>
<reference evidence="9 10" key="1">
    <citation type="submission" date="2016-10" db="EMBL/GenBank/DDBJ databases">
        <authorList>
            <person name="de Groot N.N."/>
        </authorList>
    </citation>
    <scope>NUCLEOTIDE SEQUENCE [LARGE SCALE GENOMIC DNA]</scope>
    <source>
        <strain evidence="9 10">DSM 22126</strain>
    </source>
</reference>